<keyword evidence="1" id="KW-0472">Membrane</keyword>
<evidence type="ECO:0000313" key="3">
    <source>
        <dbReference type="Proteomes" id="UP001417504"/>
    </source>
</evidence>
<gene>
    <name evidence="2" type="ORF">Sjap_002979</name>
</gene>
<feature type="transmembrane region" description="Helical" evidence="1">
    <location>
        <begin position="20"/>
        <end position="40"/>
    </location>
</feature>
<protein>
    <submittedName>
        <fullName evidence="2">Uncharacterized protein</fullName>
    </submittedName>
</protein>
<evidence type="ECO:0000256" key="1">
    <source>
        <dbReference type="SAM" id="Phobius"/>
    </source>
</evidence>
<evidence type="ECO:0000313" key="2">
    <source>
        <dbReference type="EMBL" id="KAK9155499.1"/>
    </source>
</evidence>
<organism evidence="2 3">
    <name type="scientific">Stephania japonica</name>
    <dbReference type="NCBI Taxonomy" id="461633"/>
    <lineage>
        <taxon>Eukaryota</taxon>
        <taxon>Viridiplantae</taxon>
        <taxon>Streptophyta</taxon>
        <taxon>Embryophyta</taxon>
        <taxon>Tracheophyta</taxon>
        <taxon>Spermatophyta</taxon>
        <taxon>Magnoliopsida</taxon>
        <taxon>Ranunculales</taxon>
        <taxon>Menispermaceae</taxon>
        <taxon>Menispermoideae</taxon>
        <taxon>Cissampelideae</taxon>
        <taxon>Stephania</taxon>
    </lineage>
</organism>
<keyword evidence="3" id="KW-1185">Reference proteome</keyword>
<comment type="caution">
    <text evidence="2">The sequence shown here is derived from an EMBL/GenBank/DDBJ whole genome shotgun (WGS) entry which is preliminary data.</text>
</comment>
<sequence length="80" mass="8317">MKSGGVSSYALPAKRGGRSLALAVLGLVILSMLVPLMLLLSLHNGLHSTNGFIFKDSGIVWELQLRGPKSCSGSIGGCSF</sequence>
<dbReference type="Proteomes" id="UP001417504">
    <property type="component" value="Unassembled WGS sequence"/>
</dbReference>
<keyword evidence="1" id="KW-0812">Transmembrane</keyword>
<name>A0AAP0PV11_9MAGN</name>
<accession>A0AAP0PV11</accession>
<reference evidence="2 3" key="1">
    <citation type="submission" date="2024-01" db="EMBL/GenBank/DDBJ databases">
        <title>Genome assemblies of Stephania.</title>
        <authorList>
            <person name="Yang L."/>
        </authorList>
    </citation>
    <scope>NUCLEOTIDE SEQUENCE [LARGE SCALE GENOMIC DNA]</scope>
    <source>
        <strain evidence="2">QJT</strain>
        <tissue evidence="2">Leaf</tissue>
    </source>
</reference>
<proteinExistence type="predicted"/>
<dbReference type="AlphaFoldDB" id="A0AAP0PV11"/>
<dbReference type="EMBL" id="JBBNAE010000001">
    <property type="protein sequence ID" value="KAK9155499.1"/>
    <property type="molecule type" value="Genomic_DNA"/>
</dbReference>
<keyword evidence="1" id="KW-1133">Transmembrane helix</keyword>